<reference evidence="1 2" key="1">
    <citation type="journal article" date="2016" name="Nat. Commun.">
        <title>Extremotolerant tardigrade genome and improved radiotolerance of human cultured cells by tardigrade-unique protein.</title>
        <authorList>
            <person name="Hashimoto T."/>
            <person name="Horikawa D.D."/>
            <person name="Saito Y."/>
            <person name="Kuwahara H."/>
            <person name="Kozuka-Hata H."/>
            <person name="Shin-I T."/>
            <person name="Minakuchi Y."/>
            <person name="Ohishi K."/>
            <person name="Motoyama A."/>
            <person name="Aizu T."/>
            <person name="Enomoto A."/>
            <person name="Kondo K."/>
            <person name="Tanaka S."/>
            <person name="Hara Y."/>
            <person name="Koshikawa S."/>
            <person name="Sagara H."/>
            <person name="Miura T."/>
            <person name="Yokobori S."/>
            <person name="Miyagawa K."/>
            <person name="Suzuki Y."/>
            <person name="Kubo T."/>
            <person name="Oyama M."/>
            <person name="Kohara Y."/>
            <person name="Fujiyama A."/>
            <person name="Arakawa K."/>
            <person name="Katayama T."/>
            <person name="Toyoda A."/>
            <person name="Kunieda T."/>
        </authorList>
    </citation>
    <scope>NUCLEOTIDE SEQUENCE [LARGE SCALE GENOMIC DNA]</scope>
    <source>
        <strain evidence="1 2">YOKOZUNA-1</strain>
    </source>
</reference>
<organism evidence="1 2">
    <name type="scientific">Ramazzottius varieornatus</name>
    <name type="common">Water bear</name>
    <name type="synonym">Tardigrade</name>
    <dbReference type="NCBI Taxonomy" id="947166"/>
    <lineage>
        <taxon>Eukaryota</taxon>
        <taxon>Metazoa</taxon>
        <taxon>Ecdysozoa</taxon>
        <taxon>Tardigrada</taxon>
        <taxon>Eutardigrada</taxon>
        <taxon>Parachela</taxon>
        <taxon>Hypsibioidea</taxon>
        <taxon>Ramazzottiidae</taxon>
        <taxon>Ramazzottius</taxon>
    </lineage>
</organism>
<dbReference type="AlphaFoldDB" id="A0A1D1VZH4"/>
<dbReference type="Proteomes" id="UP000186922">
    <property type="component" value="Unassembled WGS sequence"/>
</dbReference>
<evidence type="ECO:0000313" key="2">
    <source>
        <dbReference type="Proteomes" id="UP000186922"/>
    </source>
</evidence>
<accession>A0A1D1VZH4</accession>
<keyword evidence="2" id="KW-1185">Reference proteome</keyword>
<protein>
    <submittedName>
        <fullName evidence="1">Uncharacterized protein</fullName>
    </submittedName>
</protein>
<gene>
    <name evidence="1" type="primary">RvY_16717-1</name>
    <name evidence="1" type="synonym">RvY_16717.1</name>
    <name evidence="1" type="ORF">RvY_16717</name>
</gene>
<evidence type="ECO:0000313" key="1">
    <source>
        <dbReference type="EMBL" id="GAV06787.1"/>
    </source>
</evidence>
<dbReference type="EMBL" id="BDGG01000014">
    <property type="protein sequence ID" value="GAV06787.1"/>
    <property type="molecule type" value="Genomic_DNA"/>
</dbReference>
<name>A0A1D1VZH4_RAMVA</name>
<proteinExistence type="predicted"/>
<sequence>MDRVGTGALQEASIDCVVRQLQHHHTAQSTRATCNAGSRRFLQFCFSNNEHPHRTLHAESHPIRSHPKPSEAIQSVLNGYKRMTFRKDDQRLPDTLSLMRHRKDKMAATDLSDQDKTMYWSACTISFFGALRIGVTSDPNPI</sequence>
<comment type="caution">
    <text evidence="1">The sequence shown here is derived from an EMBL/GenBank/DDBJ whole genome shotgun (WGS) entry which is preliminary data.</text>
</comment>